<proteinExistence type="predicted"/>
<evidence type="ECO:0000313" key="3">
    <source>
        <dbReference type="Proteomes" id="UP001221898"/>
    </source>
</evidence>
<comment type="caution">
    <text evidence="2">The sequence shown here is derived from an EMBL/GenBank/DDBJ whole genome shotgun (WGS) entry which is preliminary data.</text>
</comment>
<name>A0AAD7WJF9_9TELE</name>
<protein>
    <submittedName>
        <fullName evidence="2">Uncharacterized protein</fullName>
    </submittedName>
</protein>
<accession>A0AAD7WJF9</accession>
<dbReference type="EMBL" id="JAINUG010000084">
    <property type="protein sequence ID" value="KAJ8399281.1"/>
    <property type="molecule type" value="Genomic_DNA"/>
</dbReference>
<feature type="region of interest" description="Disordered" evidence="1">
    <location>
        <begin position="1"/>
        <end position="41"/>
    </location>
</feature>
<gene>
    <name evidence="2" type="ORF">AAFF_G00413190</name>
</gene>
<organism evidence="2 3">
    <name type="scientific">Aldrovandia affinis</name>
    <dbReference type="NCBI Taxonomy" id="143900"/>
    <lineage>
        <taxon>Eukaryota</taxon>
        <taxon>Metazoa</taxon>
        <taxon>Chordata</taxon>
        <taxon>Craniata</taxon>
        <taxon>Vertebrata</taxon>
        <taxon>Euteleostomi</taxon>
        <taxon>Actinopterygii</taxon>
        <taxon>Neopterygii</taxon>
        <taxon>Teleostei</taxon>
        <taxon>Notacanthiformes</taxon>
        <taxon>Halosauridae</taxon>
        <taxon>Aldrovandia</taxon>
    </lineage>
</organism>
<feature type="compositionally biased region" description="Polar residues" evidence="1">
    <location>
        <begin position="25"/>
        <end position="34"/>
    </location>
</feature>
<dbReference type="Proteomes" id="UP001221898">
    <property type="component" value="Unassembled WGS sequence"/>
</dbReference>
<evidence type="ECO:0000256" key="1">
    <source>
        <dbReference type="SAM" id="MobiDB-lite"/>
    </source>
</evidence>
<sequence>MSTSVDASHGSVGYQGAPQLGTAGRFSSTVTGSSRRNDGTRHATQLLCTSTEALPPHQRNRGLAVAHRRRRHVSTLPEQAHILRDLTARFLTRRDIPFYGKP</sequence>
<keyword evidence="3" id="KW-1185">Reference proteome</keyword>
<evidence type="ECO:0000313" key="2">
    <source>
        <dbReference type="EMBL" id="KAJ8399281.1"/>
    </source>
</evidence>
<reference evidence="2" key="1">
    <citation type="journal article" date="2023" name="Science">
        <title>Genome structures resolve the early diversification of teleost fishes.</title>
        <authorList>
            <person name="Parey E."/>
            <person name="Louis A."/>
            <person name="Montfort J."/>
            <person name="Bouchez O."/>
            <person name="Roques C."/>
            <person name="Iampietro C."/>
            <person name="Lluch J."/>
            <person name="Castinel A."/>
            <person name="Donnadieu C."/>
            <person name="Desvignes T."/>
            <person name="Floi Bucao C."/>
            <person name="Jouanno E."/>
            <person name="Wen M."/>
            <person name="Mejri S."/>
            <person name="Dirks R."/>
            <person name="Jansen H."/>
            <person name="Henkel C."/>
            <person name="Chen W.J."/>
            <person name="Zahm M."/>
            <person name="Cabau C."/>
            <person name="Klopp C."/>
            <person name="Thompson A.W."/>
            <person name="Robinson-Rechavi M."/>
            <person name="Braasch I."/>
            <person name="Lecointre G."/>
            <person name="Bobe J."/>
            <person name="Postlethwait J.H."/>
            <person name="Berthelot C."/>
            <person name="Roest Crollius H."/>
            <person name="Guiguen Y."/>
        </authorList>
    </citation>
    <scope>NUCLEOTIDE SEQUENCE</scope>
    <source>
        <strain evidence="2">NC1722</strain>
    </source>
</reference>
<dbReference type="AlphaFoldDB" id="A0AAD7WJF9"/>